<feature type="domain" description="Bacteriophage T5 Orf172 DNA-binding" evidence="2">
    <location>
        <begin position="484"/>
        <end position="573"/>
    </location>
</feature>
<feature type="region of interest" description="Disordered" evidence="1">
    <location>
        <begin position="111"/>
        <end position="166"/>
    </location>
</feature>
<feature type="compositionally biased region" description="Basic residues" evidence="1">
    <location>
        <begin position="1142"/>
        <end position="1151"/>
    </location>
</feature>
<feature type="compositionally biased region" description="Polar residues" evidence="1">
    <location>
        <begin position="650"/>
        <end position="669"/>
    </location>
</feature>
<evidence type="ECO:0000256" key="1">
    <source>
        <dbReference type="SAM" id="MobiDB-lite"/>
    </source>
</evidence>
<dbReference type="SMART" id="SM00974">
    <property type="entry name" value="T5orf172"/>
    <property type="match status" value="1"/>
</dbReference>
<reference evidence="3 4" key="1">
    <citation type="submission" date="2017-03" db="EMBL/GenBank/DDBJ databases">
        <title>Genomes of endolithic fungi from Antarctica.</title>
        <authorList>
            <person name="Coleine C."/>
            <person name="Masonjones S."/>
            <person name="Stajich J.E."/>
        </authorList>
    </citation>
    <scope>NUCLEOTIDE SEQUENCE [LARGE SCALE GENOMIC DNA]</scope>
    <source>
        <strain evidence="3 4">CCFEE 6314</strain>
    </source>
</reference>
<feature type="compositionally biased region" description="Basic and acidic residues" evidence="1">
    <location>
        <begin position="902"/>
        <end position="925"/>
    </location>
</feature>
<evidence type="ECO:0000259" key="2">
    <source>
        <dbReference type="SMART" id="SM00974"/>
    </source>
</evidence>
<protein>
    <recommendedName>
        <fullName evidence="2">Bacteriophage T5 Orf172 DNA-binding domain-containing protein</fullName>
    </recommendedName>
</protein>
<feature type="compositionally biased region" description="Low complexity" evidence="1">
    <location>
        <begin position="758"/>
        <end position="769"/>
    </location>
</feature>
<feature type="compositionally biased region" description="Polar residues" evidence="1">
    <location>
        <begin position="716"/>
        <end position="725"/>
    </location>
</feature>
<feature type="compositionally biased region" description="Low complexity" evidence="1">
    <location>
        <begin position="968"/>
        <end position="979"/>
    </location>
</feature>
<feature type="compositionally biased region" description="Pro residues" evidence="1">
    <location>
        <begin position="1088"/>
        <end position="1104"/>
    </location>
</feature>
<feature type="compositionally biased region" description="Basic residues" evidence="1">
    <location>
        <begin position="1002"/>
        <end position="1012"/>
    </location>
</feature>
<dbReference type="Pfam" id="PF10544">
    <property type="entry name" value="T5orf172"/>
    <property type="match status" value="1"/>
</dbReference>
<dbReference type="VEuPathDB" id="FungiDB:PV10_04730"/>
<feature type="region of interest" description="Disordered" evidence="1">
    <location>
        <begin position="279"/>
        <end position="299"/>
    </location>
</feature>
<feature type="compositionally biased region" description="Polar residues" evidence="1">
    <location>
        <begin position="201"/>
        <end position="211"/>
    </location>
</feature>
<feature type="region of interest" description="Disordered" evidence="1">
    <location>
        <begin position="630"/>
        <end position="669"/>
    </location>
</feature>
<organism evidence="3 4">
    <name type="scientific">Exophiala mesophila</name>
    <name type="common">Black yeast-like fungus</name>
    <dbReference type="NCBI Taxonomy" id="212818"/>
    <lineage>
        <taxon>Eukaryota</taxon>
        <taxon>Fungi</taxon>
        <taxon>Dikarya</taxon>
        <taxon>Ascomycota</taxon>
        <taxon>Pezizomycotina</taxon>
        <taxon>Eurotiomycetes</taxon>
        <taxon>Chaetothyriomycetidae</taxon>
        <taxon>Chaetothyriales</taxon>
        <taxon>Herpotrichiellaceae</taxon>
        <taxon>Exophiala</taxon>
    </lineage>
</organism>
<feature type="compositionally biased region" description="Acidic residues" evidence="1">
    <location>
        <begin position="856"/>
        <end position="870"/>
    </location>
</feature>
<feature type="compositionally biased region" description="Acidic residues" evidence="1">
    <location>
        <begin position="1061"/>
        <end position="1071"/>
    </location>
</feature>
<sequence length="1151" mass="128393">MDSPVVQWQRIDCLVACFEAQPPSAAIGASTDLCKSHPPIPIDAHYMKNYEYPQVRPPTSLQPPRFPSHDNRFSWMDATADEEHRLWTRNTRRPSNTAAPAALSPLEETSAQPLPTMNIPQQNHDNPPYPYPGHEPLTQYADDSSVQQHPIPHPPQSPPQPAQRVRSQATYSIMPFIPEPTKHAVPKDEPAASIAPDANPLTPTTPKFNRPSTNMAIIPPPDPSQYTISSFTPSPQVIRGGTWQHGLGQITAKKDPVAEWRGLSADNVLLARPVGRVLYPRPDPGPPQVDDEPGSSAHTRNYLRPFRRTISEEYNEELVEELKNYLTQKRGKLRLVAFSYGLLTTILGTLRDAILNTILGVLSLINKSLDLLQDKTNKEGDIEEDTEEDTEGDIEEDGADDTEFLSKKHPLFKISGRTRDSQLLQATQSRDNDALFRIYMPGTKDRLHSTVTGYNKKPSTTRALLQNTEWAEIYIFSASPESAPKYFRYVKIGRSNDPKNRLKQLEHCMPKKFEESYKSDKTQWTKQIEDLVKEDLREFRRLREKCWNSDCGTQHSEWFEYDLQKAIDAVKYWVGWVNKFKPYESDGSLKLRYVRELFNTDIPSKPETKTSPTFLLDSQGECWVDHSHMMKEEDEETKKNKKNKKNKFESSSGQPAVRRTSATRPQPTEVSAAAHLALVQRPNSSPSGHSTNFESSLQVSQPSDVGSHLEPRRTRNSLSGSTRTPKSAAGKLKAQHRLSPSVQDPQSSKSVPHKRSRASSAMQASQSDSNLAPVSGPGVTTGGRSVSDSAVRHVPSKGGRRTSEQFEQHSTHDGVDDVTLPQRVSIAPKPRGNKAGKYHASQAEAPLSVDGSGSENGDDQSDSQTNDEQDYAQPSQSEQEEDDNRVACLEAHPDDIYESDEGSERNRYNDSPRKENIRDDDKDTIMIDSDQEQDTPVNTSPVHEKENSDCEAQEDDEGKWLQTRKDPSSSPAIADPSLPKYIVIDDDSDIEAVEQDTLPRTAKSKSKPKPKSRPSSTRKNNMSTPRKATDTQSKTATTRQTKTAPRRRSQRHSILAKALDTDDESTIEVAEEILNPPLPTQPYSSSPPSSPPIQPFSSSPPAPLPTQTYSSSPPTSPLSSSPLSTRTAQVEASLNLRTIATKTRRGRKVVR</sequence>
<dbReference type="OrthoDB" id="1045822at2759"/>
<feature type="region of interest" description="Disordered" evidence="1">
    <location>
        <begin position="183"/>
        <end position="211"/>
    </location>
</feature>
<feature type="compositionally biased region" description="Low complexity" evidence="1">
    <location>
        <begin position="1105"/>
        <end position="1125"/>
    </location>
</feature>
<evidence type="ECO:0000313" key="3">
    <source>
        <dbReference type="EMBL" id="RVX74132.1"/>
    </source>
</evidence>
<evidence type="ECO:0000313" key="4">
    <source>
        <dbReference type="Proteomes" id="UP000288859"/>
    </source>
</evidence>
<accession>A0A438NEI0</accession>
<feature type="region of interest" description="Disordered" evidence="1">
    <location>
        <begin position="378"/>
        <end position="397"/>
    </location>
</feature>
<proteinExistence type="predicted"/>
<feature type="region of interest" description="Disordered" evidence="1">
    <location>
        <begin position="681"/>
        <end position="1151"/>
    </location>
</feature>
<feature type="compositionally biased region" description="Polar residues" evidence="1">
    <location>
        <begin position="1126"/>
        <end position="1141"/>
    </location>
</feature>
<name>A0A438NEI0_EXOME</name>
<dbReference type="AlphaFoldDB" id="A0A438NEI0"/>
<dbReference type="EMBL" id="NAJM01000005">
    <property type="protein sequence ID" value="RVX74132.1"/>
    <property type="molecule type" value="Genomic_DNA"/>
</dbReference>
<feature type="compositionally biased region" description="Polar residues" evidence="1">
    <location>
        <begin position="111"/>
        <end position="125"/>
    </location>
</feature>
<feature type="compositionally biased region" description="Polar residues" evidence="1">
    <location>
        <begin position="1020"/>
        <end position="1043"/>
    </location>
</feature>
<feature type="compositionally biased region" description="Pro residues" evidence="1">
    <location>
        <begin position="151"/>
        <end position="161"/>
    </location>
</feature>
<dbReference type="Proteomes" id="UP000288859">
    <property type="component" value="Unassembled WGS sequence"/>
</dbReference>
<dbReference type="InterPro" id="IPR018306">
    <property type="entry name" value="Phage_T5_Orf172_DNA-bd"/>
</dbReference>
<feature type="compositionally biased region" description="Acidic residues" evidence="1">
    <location>
        <begin position="984"/>
        <end position="994"/>
    </location>
</feature>
<feature type="compositionally biased region" description="Polar residues" evidence="1">
    <location>
        <begin position="681"/>
        <end position="704"/>
    </location>
</feature>
<feature type="compositionally biased region" description="Basic and acidic residues" evidence="1">
    <location>
        <begin position="801"/>
        <end position="815"/>
    </location>
</feature>
<feature type="compositionally biased region" description="Acidic residues" evidence="1">
    <location>
        <begin position="381"/>
        <end position="397"/>
    </location>
</feature>
<feature type="compositionally biased region" description="Polar residues" evidence="1">
    <location>
        <begin position="738"/>
        <end position="750"/>
    </location>
</feature>
<comment type="caution">
    <text evidence="3">The sequence shown here is derived from an EMBL/GenBank/DDBJ whole genome shotgun (WGS) entry which is preliminary data.</text>
</comment>
<gene>
    <name evidence="3" type="ORF">B0A52_01964</name>
</gene>